<protein>
    <recommendedName>
        <fullName evidence="4">exo-alpha-sialidase</fullName>
        <ecNumber evidence="4">3.2.1.18</ecNumber>
    </recommendedName>
</protein>
<accession>A0A4U8Q8C3</accession>
<feature type="region of interest" description="Disordered" evidence="9">
    <location>
        <begin position="427"/>
        <end position="556"/>
    </location>
</feature>
<dbReference type="GO" id="GO:0006689">
    <property type="term" value="P:ganglioside catabolic process"/>
    <property type="evidence" value="ECO:0007669"/>
    <property type="project" value="TreeGrafter"/>
</dbReference>
<dbReference type="InterPro" id="IPR003343">
    <property type="entry name" value="Big_2"/>
</dbReference>
<dbReference type="Gene3D" id="2.40.220.10">
    <property type="entry name" value="Intramolecular Trans-sialidase, Domain 3"/>
    <property type="match status" value="2"/>
</dbReference>
<reference evidence="11 12" key="1">
    <citation type="journal article" date="2019" name="Anaerobe">
        <title>Detection of Robinsoniella peoriensis in multiple bone samples of a trauma patient.</title>
        <authorList>
            <person name="Schrottner P."/>
            <person name="Hartwich K."/>
            <person name="Bunk B."/>
            <person name="Schober I."/>
            <person name="Helbig S."/>
            <person name="Rudolph W.W."/>
            <person name="Gunzer F."/>
        </authorList>
    </citation>
    <scope>NUCLEOTIDE SEQUENCE [LARGE SCALE GENOMIC DNA]</scope>
    <source>
        <strain evidence="11 12">DSM 106044</strain>
    </source>
</reference>
<proteinExistence type="inferred from homology"/>
<dbReference type="InterPro" id="IPR013320">
    <property type="entry name" value="ConA-like_dom_sf"/>
</dbReference>
<dbReference type="SUPFAM" id="SSF49265">
    <property type="entry name" value="Fibronectin type III"/>
    <property type="match status" value="1"/>
</dbReference>
<dbReference type="SUPFAM" id="SSF49373">
    <property type="entry name" value="Invasin/intimin cell-adhesion fragments"/>
    <property type="match status" value="1"/>
</dbReference>
<dbReference type="GO" id="GO:0004308">
    <property type="term" value="F:exo-alpha-sialidase activity"/>
    <property type="evidence" value="ECO:0007669"/>
    <property type="project" value="UniProtKB-EC"/>
</dbReference>
<dbReference type="STRING" id="180332.GCA_000797495_04927"/>
<dbReference type="GO" id="GO:0005737">
    <property type="term" value="C:cytoplasm"/>
    <property type="evidence" value="ECO:0007669"/>
    <property type="project" value="TreeGrafter"/>
</dbReference>
<dbReference type="Pfam" id="PF13088">
    <property type="entry name" value="BNR_2"/>
    <property type="match status" value="2"/>
</dbReference>
<evidence type="ECO:0000256" key="3">
    <source>
        <dbReference type="ARBA" id="ARBA00009348"/>
    </source>
</evidence>
<dbReference type="GO" id="GO:0009313">
    <property type="term" value="P:oligosaccharide catabolic process"/>
    <property type="evidence" value="ECO:0007669"/>
    <property type="project" value="TreeGrafter"/>
</dbReference>
<sequence precursor="true">MYIKQKQKRFLAMMLAIVLVVSGIVPQGMIQVSAQEKTLPIYSGRNMSISSAANTVNVTEEYLTRLSTLKEGTISVRYRSNPNQGLSALFSLSSTDPGQENTYAVAYVNPTGNKAGVEVRQGNNSNVTNYNQVSATASIRDDQWHTVVYVFGKTKFQIYLDGKKLTEQDKSGFFDKITEADSVKVGALDRAPAKGGTNQWVFSGDIDLVEVYGQALSAEEVAEMQKATAYEPVIPDDPEDAVRTDTRLFYNGYENSASYRIPSLLTTTEGTIIAAIDKRQSGSADQGNIDTVIKRSTDGGVTWEETKTLVNLPSGQNRHALSIDANMVQDRNTGKIFLMVDMFPESNAIMDSGSLVTSSGYKEVNGKKYLILRDCPNSERGNTYTKEYTIRENGIVYDEASGEATNYVVPNLADGKLFEKIAVSSANRTKEDGISGEEILGEETSAVGTSGEETSENGTPEEETSENGTPEEETKEEAPDTITEENTTGEETTEATIKETAEEVSNKDETELQSKVIGNPILMENDGEVLEAEGEPESGQISEQVSKAQPSNANDDADQLQYAGNIYLYTGTEAAPLKAVRTSHLWMVTSENDGVDWSEPIDLNGQIKEDWMLFTGTGPGVGMQMSNGRLILPVYITNSNVGGSQSAAVIYSDDAGETWHMGETVNDGRVLSNGTILQTKTMNNNGAMMTESQAVEVTNAAGEKELRLFCRNQGGNVAIGTSKDGGETWENTLKFDSVLRDAYCQLTIVPYPYEVPGYEGKEMFLFANPDSTYAAGRNHGTLRLGYYEPQTDEFVWIASRLVEAGNYGYSCLSVLGENQIGLFWEGTNLDQNYTTFNLQWLMADKTPVERTAPAVQGVRWEGSRIEVTFDQPMMVIGSPHLEASADGEPVSMEYDSGSGTTKLLFRPGTDDTHELTFRKITAEGRDFYGNAQNIGVAEGGFDGFTIPASQGPSIETVIKPGYSSIKINFVPAEGITEYDIYRSEDENGTYEKIGSTKGTSYIDQTGAGKTYYYQVRSKDGNKVSDKICNNSPTGIESMKENAVLYQDLAGQKFNGSTLVDASEKAAEVGKLSTGSVLIKFRTTDKSGNLMMLMGKTAGESTAINGSVNKASFYLEKSDNLMRYRADMKHTRASVAGIDYADGEWHTAMVTQADSGYVFRFAIDGVDRGKFTGDSNKGFFSTVQNLNQLTIGGYYNGNTQTVSNGFKGEIAYVVVTDEAASLEDTLEITKSESGILCDLPEQMFDQSKDNTWVFTGGTDVEGGYGATQGIRNYVGQFEEYIRWTKNGGVMGRQRYMINTGKAGNTIADVKDQFEKLVGKYDPRALAVMVGEEDYQAGTEGLEAFKASLQTLADKALGLRDGTGYLVIQTPYAQADESRNQMAAAYAEAVHEVYEGFSDAQKSKVMVADYFKNTDHESFKKNCLDEQGKINALGHLEIAKQFAKVTYGTAEGFPVSEGDLSLRKVKTPSTYSGEAPRVTASDTQLTVNIPDSVFEGITGWRYELLIEDQTISGGFINKQAVIGGLPTGAGYTITVKSEDGDTQLAAVTGTVMQGDEGQIKPVTQTELNDLQKQMKEIVENKKPATWLFVGDSITHGALHTKGYDSIHQTFEKYLKDELGRKDDVVINTAVSGATTAEQEENSNERLDKYNADVVIVMLGTNDASNETVPIDRYKANLESIVDKIHDKGAVAVLRTPNPLRPEAGNRAVNLPRYAEVIRTVAAEKNALLDDHFTEWSKELETRAYLWQNTYWNNDTIHPNPNGQLNMAQSLIRACGLYNETSPICNLSYELPHTEEQSDKAIGAVASGDKIAVDIKVLEETYGSTFGVTKIQAVCDGKIYAASSKKGEKMITLRNLPVNKTYQVTVKADLLETSKSVTFQTETVELKEGEVVIGLGFLAAKLTDLTPSALAGTFYVSALAPEGTPEYSLCQGEKDTDNHKFVIEGDQLKVKETLTEGNTYSVRVKASIGEISEEQVFTIKALGRYLIIDEGKMEIESGHPIDLTGKYIEKIKDLEEGTLFVDFTSANASIQSLFSVSLGDDTATAAQNTHMHVYTSGENLGVEIRNQKGDPVFDYKGAELLKTGVIRIGEQNKVIFRADKEKGSYQLFVNGKLEFELAASVLGGYKYLSDMPHLNTVTIGATMRGGAVKYTYAGSMEKLQYYGVPLNEETCKSMTKVEGYEQLDPPFHSNDATGSSYFRIPAMLTTMQGTVISAIDARFGGTQDAPNNLDTAVSTSTDGGRSWSEGILPFHFDDFADNGQIFKEGSSVSVAGSAAFIDPALLEDRTINSDGRIFILVDAFPSATGTLSAQKGSGYTLVDGKKYLKLKKAGETEYNYTVRENNVIYDQNGAPTEYSLNGNFEVLKNGEPLTVKQKDIEYNNDTITTVTTDQDVAMNVMYDTSVFQVLRTSYLYLKYSDDQGKTWSDPVNLNGMVKTEDMGFLGVGPGRGMQIVDGEHKGRLLFQVYEYVNGDQWCHTIYSDDHGETWKLGGSPQFDRATVGSMSESQLIELPGGTLQVFARTVKSRIATAYSKDGGETWTNGALDDRLLLASGSGCQLSVINYDGYIDGKRAVILSAPVESSRRHGVIRIGLINDDISNGEEYPEIDWKYQFDVTKTGVYFAYSCLTQLPNADVGILYEQGNTRQFLDKIRYNTYSVSKLTQDAYESQILAGTQNAAGGKTSISKQNDTYTIHADANEGYEFVRWTLDKAEVSTEADFAFQQGGETAFAGKTLHFMAEFQEAVNPPTETFTVRFLGKDGNLLKAQNVEKGKDATAPNPPEIEGYEFIGWDKDYTNVQSNLDVMAEYKEIAVPSVKYTVRFLDRDGKLLKEETVEKGKDATAPNPPSIAGYTFMGWDKAYTNVQGNLVVKATYQKNPVKVDKITLNKKDIHLAKGKKVKLTAKVSPSNADEKAVMWTSSNEKAAVVDSKGRITAKAPGTAVITAESRDGSNVKASCRVRIGYGVTYKLNKGKNATSNPSVFLTNETTKLKKAARKGYTFAGWYTDKNYKNKIKEIKKGTKKNITVYAKWKKISVDRVKSLTLKTSGKDRIRVRFGKTSGADGYLVKYSTSKDFRKSMTRIRTGRTNPLIQNLKTGRTYYVKVRAYKIDSAGKRVFGKYSSVEKIRLENK</sequence>
<comment type="subcellular location">
    <subcellularLocation>
        <location evidence="2">Cell envelope</location>
    </subcellularLocation>
</comment>
<organism evidence="11 12">
    <name type="scientific">Robinsoniella peoriensis</name>
    <dbReference type="NCBI Taxonomy" id="180332"/>
    <lineage>
        <taxon>Bacteria</taxon>
        <taxon>Bacillati</taxon>
        <taxon>Bacillota</taxon>
        <taxon>Clostridia</taxon>
        <taxon>Lachnospirales</taxon>
        <taxon>Lachnospiraceae</taxon>
        <taxon>Robinsoniella</taxon>
    </lineage>
</organism>
<dbReference type="Gene3D" id="2.120.10.10">
    <property type="match status" value="3"/>
</dbReference>
<evidence type="ECO:0000256" key="9">
    <source>
        <dbReference type="SAM" id="MobiDB-lite"/>
    </source>
</evidence>
<dbReference type="NCBIfam" id="TIGR02543">
    <property type="entry name" value="List_Bact_rpt"/>
    <property type="match status" value="1"/>
</dbReference>
<evidence type="ECO:0000256" key="6">
    <source>
        <dbReference type="ARBA" id="ARBA00022737"/>
    </source>
</evidence>
<comment type="caution">
    <text evidence="11">The sequence shown here is derived from an EMBL/GenBank/DDBJ whole genome shotgun (WGS) entry which is preliminary data.</text>
</comment>
<dbReference type="InterPro" id="IPR036278">
    <property type="entry name" value="Sialidase_sf"/>
</dbReference>
<evidence type="ECO:0000256" key="5">
    <source>
        <dbReference type="ARBA" id="ARBA00022729"/>
    </source>
</evidence>
<dbReference type="SMART" id="SM00635">
    <property type="entry name" value="BID_2"/>
    <property type="match status" value="1"/>
</dbReference>
<dbReference type="InterPro" id="IPR036116">
    <property type="entry name" value="FN3_sf"/>
</dbReference>
<dbReference type="Pfam" id="PF02973">
    <property type="entry name" value="Sialidase"/>
    <property type="match status" value="2"/>
</dbReference>
<dbReference type="Gene3D" id="2.60.40.1080">
    <property type="match status" value="1"/>
</dbReference>
<dbReference type="InterPro" id="IPR001791">
    <property type="entry name" value="Laminin_G"/>
</dbReference>
<comment type="catalytic activity">
    <reaction evidence="1">
        <text>Hydrolysis of alpha-(2-&gt;3)-, alpha-(2-&gt;6)-, alpha-(2-&gt;8)- glycosidic linkages of terminal sialic acid residues in oligosaccharides, glycoproteins, glycolipids, colominic acid and synthetic substrates.</text>
        <dbReference type="EC" id="3.2.1.18"/>
    </reaction>
</comment>
<dbReference type="Pfam" id="PF02368">
    <property type="entry name" value="Big_2"/>
    <property type="match status" value="1"/>
</dbReference>
<dbReference type="EC" id="3.2.1.18" evidence="4"/>
<keyword evidence="6" id="KW-0677">Repeat</keyword>
<dbReference type="Proteomes" id="UP000306509">
    <property type="component" value="Unassembled WGS sequence"/>
</dbReference>
<dbReference type="PROSITE" id="PS50025">
    <property type="entry name" value="LAM_G_DOMAIN"/>
    <property type="match status" value="1"/>
</dbReference>
<evidence type="ECO:0000256" key="7">
    <source>
        <dbReference type="ARBA" id="ARBA00022801"/>
    </source>
</evidence>
<dbReference type="SUPFAM" id="SSF49899">
    <property type="entry name" value="Concanavalin A-like lectins/glucanases"/>
    <property type="match status" value="3"/>
</dbReference>
<feature type="domain" description="Laminin G" evidence="10">
    <location>
        <begin position="1050"/>
        <end position="1236"/>
    </location>
</feature>
<feature type="compositionally biased region" description="Acidic residues" evidence="9">
    <location>
        <begin position="525"/>
        <end position="536"/>
    </location>
</feature>
<dbReference type="Gene3D" id="2.60.120.200">
    <property type="match status" value="3"/>
</dbReference>
<keyword evidence="7 11" id="KW-0378">Hydrolase</keyword>
<dbReference type="SUPFAM" id="SSF50939">
    <property type="entry name" value="Sialidases"/>
    <property type="match status" value="2"/>
</dbReference>
<keyword evidence="8 11" id="KW-0326">Glycosidase</keyword>
<feature type="compositionally biased region" description="Polar residues" evidence="9">
    <location>
        <begin position="539"/>
        <end position="554"/>
    </location>
</feature>
<keyword evidence="12" id="KW-1185">Reference proteome</keyword>
<dbReference type="Pfam" id="PF09479">
    <property type="entry name" value="Flg_new"/>
    <property type="match status" value="3"/>
</dbReference>
<evidence type="ECO:0000256" key="1">
    <source>
        <dbReference type="ARBA" id="ARBA00000427"/>
    </source>
</evidence>
<dbReference type="EMBL" id="QGQD01000043">
    <property type="protein sequence ID" value="TLD01200.1"/>
    <property type="molecule type" value="Genomic_DNA"/>
</dbReference>
<dbReference type="GO" id="GO:0030313">
    <property type="term" value="C:cell envelope"/>
    <property type="evidence" value="ECO:0007669"/>
    <property type="project" value="UniProtKB-SubCell"/>
</dbReference>
<dbReference type="GO" id="GO:0016020">
    <property type="term" value="C:membrane"/>
    <property type="evidence" value="ECO:0007669"/>
    <property type="project" value="TreeGrafter"/>
</dbReference>
<dbReference type="InterPro" id="IPR004124">
    <property type="entry name" value="Glyco_hydro_33_N"/>
</dbReference>
<evidence type="ECO:0000256" key="2">
    <source>
        <dbReference type="ARBA" id="ARBA00004196"/>
    </source>
</evidence>
<dbReference type="Gene3D" id="2.60.40.4270">
    <property type="entry name" value="Listeria-Bacteroides repeat domain"/>
    <property type="match status" value="2"/>
</dbReference>
<dbReference type="InterPro" id="IPR026856">
    <property type="entry name" value="Sialidase_fam"/>
</dbReference>
<evidence type="ECO:0000313" key="12">
    <source>
        <dbReference type="Proteomes" id="UP000306509"/>
    </source>
</evidence>
<keyword evidence="5" id="KW-0732">Signal</keyword>
<evidence type="ECO:0000256" key="4">
    <source>
        <dbReference type="ARBA" id="ARBA00012733"/>
    </source>
</evidence>
<dbReference type="PANTHER" id="PTHR10628">
    <property type="entry name" value="SIALIDASE"/>
    <property type="match status" value="1"/>
</dbReference>
<evidence type="ECO:0000313" key="11">
    <source>
        <dbReference type="EMBL" id="TLD01200.1"/>
    </source>
</evidence>
<dbReference type="InterPro" id="IPR008964">
    <property type="entry name" value="Invasin/intimin_cell_adhesion"/>
</dbReference>
<dbReference type="Gene3D" id="3.40.50.1110">
    <property type="entry name" value="SGNH hydrolase"/>
    <property type="match status" value="2"/>
</dbReference>
<feature type="compositionally biased region" description="Basic and acidic residues" evidence="9">
    <location>
        <begin position="496"/>
        <end position="512"/>
    </location>
</feature>
<gene>
    <name evidence="11" type="primary">nanB</name>
    <name evidence="11" type="ORF">DSM106044_01992</name>
</gene>
<dbReference type="CDD" id="cd15482">
    <property type="entry name" value="Sialidase_non-viral"/>
    <property type="match status" value="2"/>
</dbReference>
<dbReference type="SUPFAM" id="SSF52266">
    <property type="entry name" value="SGNH hydrolase"/>
    <property type="match status" value="2"/>
</dbReference>
<dbReference type="Pfam" id="PF13472">
    <property type="entry name" value="Lipase_GDSL_2"/>
    <property type="match status" value="1"/>
</dbReference>
<name>A0A4U8Q8C3_9FIRM</name>
<feature type="compositionally biased region" description="Acidic residues" evidence="9">
    <location>
        <begin position="453"/>
        <end position="475"/>
    </location>
</feature>
<dbReference type="InterPro" id="IPR013378">
    <property type="entry name" value="InlB-like_B-rpt"/>
</dbReference>
<dbReference type="CDD" id="cd00229">
    <property type="entry name" value="SGNH_hydrolase"/>
    <property type="match status" value="1"/>
</dbReference>
<dbReference type="Gene3D" id="2.60.40.10">
    <property type="entry name" value="Immunoglobulins"/>
    <property type="match status" value="2"/>
</dbReference>
<dbReference type="PANTHER" id="PTHR10628:SF30">
    <property type="entry name" value="EXO-ALPHA-SIALIDASE"/>
    <property type="match status" value="1"/>
</dbReference>
<comment type="similarity">
    <text evidence="3">Belongs to the glycosyl hydrolase 33 family.</text>
</comment>
<dbReference type="InterPro" id="IPR011040">
    <property type="entry name" value="Sialidase"/>
</dbReference>
<evidence type="ECO:0000256" key="8">
    <source>
        <dbReference type="ARBA" id="ARBA00023295"/>
    </source>
</evidence>
<dbReference type="InterPro" id="IPR023364">
    <property type="entry name" value="Trans_sialidase_dom3"/>
</dbReference>
<dbReference type="Pfam" id="PF02210">
    <property type="entry name" value="Laminin_G_2"/>
    <property type="match status" value="1"/>
</dbReference>
<dbReference type="InterPro" id="IPR044060">
    <property type="entry name" value="Bacterial_rp_domain"/>
</dbReference>
<dbReference type="InterPro" id="IPR036514">
    <property type="entry name" value="SGNH_hydro_sf"/>
</dbReference>
<dbReference type="InterPro" id="IPR013830">
    <property type="entry name" value="SGNH_hydro"/>
</dbReference>
<dbReference type="RefSeq" id="WP_138002381.1">
    <property type="nucleotide sequence ID" value="NZ_QGQD01000043.1"/>
</dbReference>
<dbReference type="Pfam" id="PF18998">
    <property type="entry name" value="Flg_new_2"/>
    <property type="match status" value="1"/>
</dbReference>
<dbReference type="InterPro" id="IPR013783">
    <property type="entry name" value="Ig-like_fold"/>
</dbReference>
<evidence type="ECO:0000259" key="10">
    <source>
        <dbReference type="PROSITE" id="PS50025"/>
    </source>
</evidence>
<dbReference type="InterPro" id="IPR042229">
    <property type="entry name" value="Listeria/Bacterioides_rpt_sf"/>
</dbReference>